<dbReference type="STRING" id="100884.GCA_000269565_02314"/>
<dbReference type="SUPFAM" id="SSF102705">
    <property type="entry name" value="NIF3 (NGG1p interacting factor 3)-like"/>
    <property type="match status" value="1"/>
</dbReference>
<dbReference type="PANTHER" id="PTHR13799:SF14">
    <property type="entry name" value="GTP CYCLOHYDROLASE 1 TYPE 2 HOMOLOG"/>
    <property type="match status" value="1"/>
</dbReference>
<sequence>MKIAEIISCLDKQGEWVNRSLTRDRLLIGDDEQEVNQVIVCWVATFDIIEKAINAKCHFIITHENPFYLESTLLPTNVRIAQHEKKALLEKNNIAVYRCHDLWDLYPEYGVRDQWAQLLKLNFEEAVQDSFIRIATDVNMSTLQLAKHITECIEPYFQYGIQIIGSQTKNIKRLGIGTGACTNIFEMCQKQVDACLVSDDGIDNWGAVQWAVDHHIPLLVVNHMTSEAAGMRGLKEYLNHQITGVEFIYEPNTYGIYNIGKDTSF</sequence>
<dbReference type="Gene3D" id="3.40.1390.30">
    <property type="entry name" value="NIF3 (NGG1p interacting factor 3)-like"/>
    <property type="match status" value="2"/>
</dbReference>
<proteinExistence type="inferred from homology"/>
<keyword evidence="3 4" id="KW-0479">Metal-binding</keyword>
<evidence type="ECO:0000256" key="1">
    <source>
        <dbReference type="ARBA" id="ARBA00006964"/>
    </source>
</evidence>
<keyword evidence="6" id="KW-1185">Reference proteome</keyword>
<protein>
    <recommendedName>
        <fullName evidence="2">GTP cyclohydrolase 1 type 2 homolog</fullName>
    </recommendedName>
</protein>
<organism evidence="5 6">
    <name type="scientific">Coprobacillus cateniformis</name>
    <dbReference type="NCBI Taxonomy" id="100884"/>
    <lineage>
        <taxon>Bacteria</taxon>
        <taxon>Bacillati</taxon>
        <taxon>Bacillota</taxon>
        <taxon>Erysipelotrichia</taxon>
        <taxon>Erysipelotrichales</taxon>
        <taxon>Coprobacillaceae</taxon>
        <taxon>Coprobacillus</taxon>
    </lineage>
</organism>
<evidence type="ECO:0000256" key="3">
    <source>
        <dbReference type="ARBA" id="ARBA00022723"/>
    </source>
</evidence>
<feature type="binding site" evidence="4">
    <location>
        <position position="223"/>
    </location>
    <ligand>
        <name>a divalent metal cation</name>
        <dbReference type="ChEBI" id="CHEBI:60240"/>
        <label>1</label>
    </ligand>
</feature>
<dbReference type="OrthoDB" id="1116574at2"/>
<comment type="caution">
    <text evidence="5">The sequence shown here is derived from an EMBL/GenBank/DDBJ whole genome shotgun (WGS) entry which is preliminary data.</text>
</comment>
<dbReference type="PANTHER" id="PTHR13799">
    <property type="entry name" value="NGG1 INTERACTING FACTOR 3"/>
    <property type="match status" value="1"/>
</dbReference>
<feature type="binding site" evidence="4">
    <location>
        <position position="104"/>
    </location>
    <ligand>
        <name>a divalent metal cation</name>
        <dbReference type="ChEBI" id="CHEBI:60240"/>
        <label>1</label>
    </ligand>
</feature>
<dbReference type="HOGENOM" id="CLU_089937_0_0_9"/>
<evidence type="ECO:0000256" key="2">
    <source>
        <dbReference type="ARBA" id="ARBA00022112"/>
    </source>
</evidence>
<feature type="binding site" evidence="4">
    <location>
        <position position="63"/>
    </location>
    <ligand>
        <name>a divalent metal cation</name>
        <dbReference type="ChEBI" id="CHEBI:60240"/>
        <label>1</label>
    </ligand>
</feature>
<dbReference type="GeneID" id="78230148"/>
<dbReference type="InterPro" id="IPR036069">
    <property type="entry name" value="DUF34/NIF3_sf"/>
</dbReference>
<gene>
    <name evidence="5" type="ORF">HMPREF9488_02204</name>
</gene>
<reference evidence="5 6" key="1">
    <citation type="submission" date="2010-12" db="EMBL/GenBank/DDBJ databases">
        <title>The Genome Sequence of Coprobacillus sp. strain 29_1.</title>
        <authorList>
            <consortium name="The Broad Institute Genome Sequencing Platform"/>
            <person name="Earl A."/>
            <person name="Ward D."/>
            <person name="Feldgarden M."/>
            <person name="Gevers D."/>
            <person name="Daigneault M."/>
            <person name="Sibley C.D."/>
            <person name="White A."/>
            <person name="Strauss J."/>
            <person name="Allen-Vercoe E."/>
            <person name="Young S.K."/>
            <person name="Zeng Q."/>
            <person name="Gargeya S."/>
            <person name="Fitzgerald M."/>
            <person name="Haas B."/>
            <person name="Abouelleil A."/>
            <person name="Alvarado L."/>
            <person name="Arachchi H.M."/>
            <person name="Berlin A."/>
            <person name="Brown A."/>
            <person name="Chapman S.B."/>
            <person name="Chen Z."/>
            <person name="Dunbar C."/>
            <person name="Freedman E."/>
            <person name="Gearin G."/>
            <person name="Gellesch M."/>
            <person name="Goldberg J."/>
            <person name="Griggs A."/>
            <person name="Gujja S."/>
            <person name="Heilman E."/>
            <person name="Heiman D."/>
            <person name="Howarth C."/>
            <person name="Larson L."/>
            <person name="Lui A."/>
            <person name="MacDonald P.J.P."/>
            <person name="Mehta T."/>
            <person name="Montmayeur A."/>
            <person name="Murphy C."/>
            <person name="Neiman D."/>
            <person name="Pearson M."/>
            <person name="Priest M."/>
            <person name="Roberts A."/>
            <person name="Saif S."/>
            <person name="Shea T."/>
            <person name="Shenoy N."/>
            <person name="Sisk P."/>
            <person name="Stolte C."/>
            <person name="Sykes S."/>
            <person name="White J."/>
            <person name="Yandava C."/>
            <person name="Nusbaum C."/>
            <person name="Birren B."/>
        </authorList>
    </citation>
    <scope>NUCLEOTIDE SEQUENCE [LARGE SCALE GENOMIC DNA]</scope>
    <source>
        <strain evidence="5 6">29_1</strain>
    </source>
</reference>
<evidence type="ECO:0000313" key="5">
    <source>
        <dbReference type="EMBL" id="EFW04475.1"/>
    </source>
</evidence>
<dbReference type="InterPro" id="IPR002678">
    <property type="entry name" value="DUF34/NIF3"/>
</dbReference>
<dbReference type="Pfam" id="PF01784">
    <property type="entry name" value="DUF34_NIF3"/>
    <property type="match status" value="1"/>
</dbReference>
<comment type="similarity">
    <text evidence="1">Belongs to the GTP cyclohydrolase I type 2/NIF3 family.</text>
</comment>
<dbReference type="AlphaFoldDB" id="E7GBR3"/>
<accession>E7GBR3</accession>
<dbReference type="RefSeq" id="WP_008789304.1">
    <property type="nucleotide sequence ID" value="NZ_AKCB01000001.1"/>
</dbReference>
<name>E7GBR3_9FIRM</name>
<dbReference type="EMBL" id="ADKX01000036">
    <property type="protein sequence ID" value="EFW04475.1"/>
    <property type="molecule type" value="Genomic_DNA"/>
</dbReference>
<feature type="binding site" evidence="4">
    <location>
        <position position="227"/>
    </location>
    <ligand>
        <name>a divalent metal cation</name>
        <dbReference type="ChEBI" id="CHEBI:60240"/>
        <label>1</label>
    </ligand>
</feature>
<dbReference type="GO" id="GO:0046872">
    <property type="term" value="F:metal ion binding"/>
    <property type="evidence" value="ECO:0007669"/>
    <property type="project" value="UniProtKB-KW"/>
</dbReference>
<evidence type="ECO:0000256" key="4">
    <source>
        <dbReference type="PIRSR" id="PIRSR602678-1"/>
    </source>
</evidence>
<dbReference type="Proteomes" id="UP000003157">
    <property type="component" value="Unassembled WGS sequence"/>
</dbReference>
<dbReference type="eggNOG" id="COG0327">
    <property type="taxonomic scope" value="Bacteria"/>
</dbReference>
<evidence type="ECO:0000313" key="6">
    <source>
        <dbReference type="Proteomes" id="UP000003157"/>
    </source>
</evidence>
<dbReference type="GO" id="GO:0005737">
    <property type="term" value="C:cytoplasm"/>
    <property type="evidence" value="ECO:0007669"/>
    <property type="project" value="TreeGrafter"/>
</dbReference>